<dbReference type="FunFam" id="3.40.50.2000:FF:000072">
    <property type="entry name" value="Glycosyl transferase"/>
    <property type="match status" value="1"/>
</dbReference>
<name>A0A560JGP0_9BRAD</name>
<proteinExistence type="predicted"/>
<accession>A0A560JGP0</accession>
<dbReference type="GO" id="GO:0016758">
    <property type="term" value="F:hexosyltransferase activity"/>
    <property type="evidence" value="ECO:0007669"/>
    <property type="project" value="UniProtKB-ARBA"/>
</dbReference>
<dbReference type="GO" id="GO:0008194">
    <property type="term" value="F:UDP-glycosyltransferase activity"/>
    <property type="evidence" value="ECO:0007669"/>
    <property type="project" value="InterPro"/>
</dbReference>
<dbReference type="Pfam" id="PF06722">
    <property type="entry name" value="EryCIII-like_C"/>
    <property type="match status" value="1"/>
</dbReference>
<organism evidence="2 3">
    <name type="scientific">Bradyrhizobium sacchari</name>
    <dbReference type="NCBI Taxonomy" id="1399419"/>
    <lineage>
        <taxon>Bacteria</taxon>
        <taxon>Pseudomonadati</taxon>
        <taxon>Pseudomonadota</taxon>
        <taxon>Alphaproteobacteria</taxon>
        <taxon>Hyphomicrobiales</taxon>
        <taxon>Nitrobacteraceae</taxon>
        <taxon>Bradyrhizobium</taxon>
    </lineage>
</organism>
<comment type="caution">
    <text evidence="2">The sequence shown here is derived from an EMBL/GenBank/DDBJ whole genome shotgun (WGS) entry which is preliminary data.</text>
</comment>
<dbReference type="Proteomes" id="UP000315914">
    <property type="component" value="Unassembled WGS sequence"/>
</dbReference>
<evidence type="ECO:0000313" key="3">
    <source>
        <dbReference type="Proteomes" id="UP000315914"/>
    </source>
</evidence>
<dbReference type="Gene3D" id="3.40.50.2000">
    <property type="entry name" value="Glycogen Phosphorylase B"/>
    <property type="match status" value="2"/>
</dbReference>
<evidence type="ECO:0000259" key="1">
    <source>
        <dbReference type="Pfam" id="PF06722"/>
    </source>
</evidence>
<sequence>MKILIASTPATGHLNPMLAITQVLVGEGHEVAFMTGTAFRARVEASGVKFFPLPEGADFDPNDVFALVPELKSIPPGLEWFRIACERFFVDAVPAQHEGLLQALRQFPADIIVGDDMLFGVLPMLLGPRSQRPPIALCGTSFLHWAREDGAPNFLGLPPATTPEQRDQYAAKAREFDAAVDQPVSLRLNRALKTLGVGPISMPLFHSVVALADAYLQLSVPSFEFPREIPSSVHFVGTPPIIANQVPPPPWAEDLDGSRKVVLVTQGTVANHNFNLLVAPTLAALADEPDILVVATAGGRPVNAIPGKVPSNARIARYLPFEWLLPHVDVLVTNGGYGSVNQAMSFGIPLVTAGLTEDKADVNARVAWSGVGIDLGTNEPTPEAIRNAVRAVLDQPRYQLRATQIADEFAEIDTRVEIVRIISELVTDETEVSRLRATAASQGRRAGRRA</sequence>
<dbReference type="InterPro" id="IPR050426">
    <property type="entry name" value="Glycosyltransferase_28"/>
</dbReference>
<dbReference type="PANTHER" id="PTHR48050:SF13">
    <property type="entry name" value="STEROL 3-BETA-GLUCOSYLTRANSFERASE UGT80A2"/>
    <property type="match status" value="1"/>
</dbReference>
<keyword evidence="3" id="KW-1185">Reference proteome</keyword>
<evidence type="ECO:0000313" key="2">
    <source>
        <dbReference type="EMBL" id="TWB70225.1"/>
    </source>
</evidence>
<reference evidence="2 3" key="1">
    <citation type="submission" date="2019-06" db="EMBL/GenBank/DDBJ databases">
        <title>Genomic Encyclopedia of Type Strains, Phase IV (KMG-V): Genome sequencing to study the core and pangenomes of soil and plant-associated prokaryotes.</title>
        <authorList>
            <person name="Whitman W."/>
        </authorList>
    </citation>
    <scope>NUCLEOTIDE SEQUENCE [LARGE SCALE GENOMIC DNA]</scope>
    <source>
        <strain evidence="2 3">BR 10556</strain>
    </source>
</reference>
<protein>
    <submittedName>
        <fullName evidence="2">MGT family glycosyltransferase</fullName>
    </submittedName>
</protein>
<dbReference type="InterPro" id="IPR002213">
    <property type="entry name" value="UDP_glucos_trans"/>
</dbReference>
<dbReference type="AlphaFoldDB" id="A0A560JGP0"/>
<dbReference type="STRING" id="1399419.A5906_31000"/>
<feature type="domain" description="Erythromycin biosynthesis protein CIII-like C-terminal" evidence="1">
    <location>
        <begin position="307"/>
        <end position="425"/>
    </location>
</feature>
<dbReference type="InterPro" id="IPR010610">
    <property type="entry name" value="EryCIII-like_C"/>
</dbReference>
<dbReference type="PANTHER" id="PTHR48050">
    <property type="entry name" value="STEROL 3-BETA-GLUCOSYLTRANSFERASE"/>
    <property type="match status" value="1"/>
</dbReference>
<dbReference type="RefSeq" id="WP_080135557.1">
    <property type="nucleotide sequence ID" value="NZ_LWIG01000009.1"/>
</dbReference>
<gene>
    <name evidence="2" type="ORF">FBZ95_108226</name>
</gene>
<dbReference type="GO" id="GO:0017000">
    <property type="term" value="P:antibiotic biosynthetic process"/>
    <property type="evidence" value="ECO:0007669"/>
    <property type="project" value="UniProtKB-ARBA"/>
</dbReference>
<dbReference type="SUPFAM" id="SSF53756">
    <property type="entry name" value="UDP-Glycosyltransferase/glycogen phosphorylase"/>
    <property type="match status" value="1"/>
</dbReference>
<dbReference type="EMBL" id="VITW01000008">
    <property type="protein sequence ID" value="TWB70225.1"/>
    <property type="molecule type" value="Genomic_DNA"/>
</dbReference>
<dbReference type="CDD" id="cd03784">
    <property type="entry name" value="GT1_Gtf-like"/>
    <property type="match status" value="1"/>
</dbReference>
<dbReference type="OrthoDB" id="6620093at2"/>
<keyword evidence="2" id="KW-0808">Transferase</keyword>